<dbReference type="EMBL" id="LNAM01000035">
    <property type="protein sequence ID" value="KSV60188.1"/>
    <property type="molecule type" value="Genomic_DNA"/>
</dbReference>
<organism evidence="2 3">
    <name type="scientific">Acetivibrio ethanolgignens</name>
    <dbReference type="NCBI Taxonomy" id="290052"/>
    <lineage>
        <taxon>Bacteria</taxon>
        <taxon>Bacillati</taxon>
        <taxon>Bacillota</taxon>
        <taxon>Clostridia</taxon>
        <taxon>Eubacteriales</taxon>
        <taxon>Oscillospiraceae</taxon>
        <taxon>Acetivibrio</taxon>
    </lineage>
</organism>
<evidence type="ECO:0000256" key="1">
    <source>
        <dbReference type="SAM" id="MobiDB-lite"/>
    </source>
</evidence>
<name>A0A0V8QI55_9FIRM</name>
<feature type="compositionally biased region" description="Basic and acidic residues" evidence="1">
    <location>
        <begin position="61"/>
        <end position="73"/>
    </location>
</feature>
<comment type="caution">
    <text evidence="2">The sequence shown here is derived from an EMBL/GenBank/DDBJ whole genome shotgun (WGS) entry which is preliminary data.</text>
</comment>
<evidence type="ECO:0000313" key="3">
    <source>
        <dbReference type="Proteomes" id="UP000054874"/>
    </source>
</evidence>
<dbReference type="AlphaFoldDB" id="A0A0V8QI55"/>
<gene>
    <name evidence="2" type="ORF">ASU35_06415</name>
</gene>
<reference evidence="2 3" key="1">
    <citation type="submission" date="2015-11" db="EMBL/GenBank/DDBJ databases">
        <title>Butyribacter intestini gen. nov., sp. nov., a butyric acid-producing bacterium of the family Lachnospiraceae isolated from the human faeces.</title>
        <authorList>
            <person name="Zou Y."/>
            <person name="Xue W."/>
            <person name="Luo G."/>
            <person name="Lv M."/>
        </authorList>
    </citation>
    <scope>NUCLEOTIDE SEQUENCE [LARGE SCALE GENOMIC DNA]</scope>
    <source>
        <strain evidence="2 3">ACET-33324</strain>
    </source>
</reference>
<proteinExistence type="predicted"/>
<protein>
    <submittedName>
        <fullName evidence="2">Uncharacterized protein</fullName>
    </submittedName>
</protein>
<evidence type="ECO:0000313" key="2">
    <source>
        <dbReference type="EMBL" id="KSV60188.1"/>
    </source>
</evidence>
<dbReference type="STRING" id="290052.ASU35_06415"/>
<dbReference type="Proteomes" id="UP000054874">
    <property type="component" value="Unassembled WGS sequence"/>
</dbReference>
<sequence>MQEDQKPEFVFYLFLIISQIRERGNREFFRLISYLLDIRHRRSKRCRLGIVHRWTSTLETEHAKENGGTHEQKTLSTPAAAGTQAGRLPLPHNPAPEETSQRPDTPGVLQLRGRKLPCAGRWRHLRLSADDFVLRLLQVVPLGGLAAGQDAGSGDLPGQGLETLCGVRRCVRPEVQPGQILPGLRRQSSQAAENRK</sequence>
<feature type="region of interest" description="Disordered" evidence="1">
    <location>
        <begin position="61"/>
        <end position="109"/>
    </location>
</feature>
<accession>A0A0V8QI55</accession>
<keyword evidence="3" id="KW-1185">Reference proteome</keyword>